<dbReference type="Pfam" id="PF04434">
    <property type="entry name" value="SWIM"/>
    <property type="match status" value="1"/>
</dbReference>
<evidence type="ECO:0000313" key="4">
    <source>
        <dbReference type="Proteomes" id="UP000728968"/>
    </source>
</evidence>
<organism evidence="3 4">
    <name type="scientific">Fusobacterium mortiferum</name>
    <dbReference type="NCBI Taxonomy" id="850"/>
    <lineage>
        <taxon>Bacteria</taxon>
        <taxon>Fusobacteriati</taxon>
        <taxon>Fusobacteriota</taxon>
        <taxon>Fusobacteriia</taxon>
        <taxon>Fusobacteriales</taxon>
        <taxon>Fusobacteriaceae</taxon>
        <taxon>Fusobacterium</taxon>
    </lineage>
</organism>
<dbReference type="RefSeq" id="WP_204715636.1">
    <property type="nucleotide sequence ID" value="NZ_JACJLT010000009.1"/>
</dbReference>
<evidence type="ECO:0000259" key="2">
    <source>
        <dbReference type="PROSITE" id="PS50966"/>
    </source>
</evidence>
<protein>
    <submittedName>
        <fullName evidence="3">SWIM zinc finger family protein</fullName>
    </submittedName>
</protein>
<proteinExistence type="predicted"/>
<dbReference type="InterPro" id="IPR007527">
    <property type="entry name" value="Znf_SWIM"/>
</dbReference>
<evidence type="ECO:0000313" key="3">
    <source>
        <dbReference type="EMBL" id="MBM6874414.1"/>
    </source>
</evidence>
<gene>
    <name evidence="3" type="ORF">H6A04_01835</name>
</gene>
<keyword evidence="4" id="KW-1185">Reference proteome</keyword>
<accession>A0ABS2G160</accession>
<keyword evidence="1" id="KW-0479">Metal-binding</keyword>
<feature type="domain" description="SWIM-type" evidence="2">
    <location>
        <begin position="16"/>
        <end position="55"/>
    </location>
</feature>
<reference evidence="3 4" key="1">
    <citation type="journal article" date="2021" name="Sci. Rep.">
        <title>The distribution of antibiotic resistance genes in chicken gut microbiota commensals.</title>
        <authorList>
            <person name="Juricova H."/>
            <person name="Matiasovicova J."/>
            <person name="Kubasova T."/>
            <person name="Cejkova D."/>
            <person name="Rychlik I."/>
        </authorList>
    </citation>
    <scope>NUCLEOTIDE SEQUENCE [LARGE SCALE GENOMIC DNA]</scope>
    <source>
        <strain evidence="3 4">An425</strain>
    </source>
</reference>
<name>A0ABS2G160_FUSMR</name>
<keyword evidence="1" id="KW-0862">Zinc</keyword>
<keyword evidence="1" id="KW-0863">Zinc-finger</keyword>
<evidence type="ECO:0000256" key="1">
    <source>
        <dbReference type="PROSITE-ProRule" id="PRU00325"/>
    </source>
</evidence>
<dbReference type="PROSITE" id="PS50966">
    <property type="entry name" value="ZF_SWIM"/>
    <property type="match status" value="1"/>
</dbReference>
<sequence>MEKTTFLIQGSASEPYEVAIYTENNEIADYRCSCPAGSVGNILCKHVLAVLTGDTSNMVSDNYADLDKIKELIPLPQFKETYAKLKELLVYEKCYYSIKDIQKYIGGRLVNDYSEIKPLLDKEIIIKVRNEKNFIETTFQYEEKEYFDFYTSDLEYLFTTYSSLDEDFFKTLKKKKIKLDTKTFKNFNFYTTSEDIKEKLTKYGTSKKKISDYRSSLKNILEAHLEGYY</sequence>
<dbReference type="EMBL" id="JACJLT010000009">
    <property type="protein sequence ID" value="MBM6874414.1"/>
    <property type="molecule type" value="Genomic_DNA"/>
</dbReference>
<dbReference type="Proteomes" id="UP000728968">
    <property type="component" value="Unassembled WGS sequence"/>
</dbReference>
<comment type="caution">
    <text evidence="3">The sequence shown here is derived from an EMBL/GenBank/DDBJ whole genome shotgun (WGS) entry which is preliminary data.</text>
</comment>